<dbReference type="EMBL" id="KN834786">
    <property type="protein sequence ID" value="KIK58294.1"/>
    <property type="molecule type" value="Genomic_DNA"/>
</dbReference>
<accession>A0A0D0C707</accession>
<gene>
    <name evidence="1" type="ORF">GYMLUDRAFT_45503</name>
</gene>
<name>A0A0D0C707_9AGAR</name>
<dbReference type="Proteomes" id="UP000053593">
    <property type="component" value="Unassembled WGS sequence"/>
</dbReference>
<evidence type="ECO:0000313" key="1">
    <source>
        <dbReference type="EMBL" id="KIK58294.1"/>
    </source>
</evidence>
<proteinExistence type="predicted"/>
<keyword evidence="2" id="KW-1185">Reference proteome</keyword>
<dbReference type="AlphaFoldDB" id="A0A0D0C707"/>
<organism evidence="1 2">
    <name type="scientific">Collybiopsis luxurians FD-317 M1</name>
    <dbReference type="NCBI Taxonomy" id="944289"/>
    <lineage>
        <taxon>Eukaryota</taxon>
        <taxon>Fungi</taxon>
        <taxon>Dikarya</taxon>
        <taxon>Basidiomycota</taxon>
        <taxon>Agaricomycotina</taxon>
        <taxon>Agaricomycetes</taxon>
        <taxon>Agaricomycetidae</taxon>
        <taxon>Agaricales</taxon>
        <taxon>Marasmiineae</taxon>
        <taxon>Omphalotaceae</taxon>
        <taxon>Collybiopsis</taxon>
        <taxon>Collybiopsis luxurians</taxon>
    </lineage>
</organism>
<reference evidence="1 2" key="1">
    <citation type="submission" date="2014-04" db="EMBL/GenBank/DDBJ databases">
        <title>Evolutionary Origins and Diversification of the Mycorrhizal Mutualists.</title>
        <authorList>
            <consortium name="DOE Joint Genome Institute"/>
            <consortium name="Mycorrhizal Genomics Consortium"/>
            <person name="Kohler A."/>
            <person name="Kuo A."/>
            <person name="Nagy L.G."/>
            <person name="Floudas D."/>
            <person name="Copeland A."/>
            <person name="Barry K.W."/>
            <person name="Cichocki N."/>
            <person name="Veneault-Fourrey C."/>
            <person name="LaButti K."/>
            <person name="Lindquist E.A."/>
            <person name="Lipzen A."/>
            <person name="Lundell T."/>
            <person name="Morin E."/>
            <person name="Murat C."/>
            <person name="Riley R."/>
            <person name="Ohm R."/>
            <person name="Sun H."/>
            <person name="Tunlid A."/>
            <person name="Henrissat B."/>
            <person name="Grigoriev I.V."/>
            <person name="Hibbett D.S."/>
            <person name="Martin F."/>
        </authorList>
    </citation>
    <scope>NUCLEOTIDE SEQUENCE [LARGE SCALE GENOMIC DNA]</scope>
    <source>
        <strain evidence="1 2">FD-317 M1</strain>
    </source>
</reference>
<evidence type="ECO:0000313" key="2">
    <source>
        <dbReference type="Proteomes" id="UP000053593"/>
    </source>
</evidence>
<protein>
    <submittedName>
        <fullName evidence="1">Unplaced genomic scaffold GYMLUscaffold_38, whole genome shotgun sequence</fullName>
    </submittedName>
</protein>
<dbReference type="OrthoDB" id="10367048at2759"/>
<dbReference type="HOGENOM" id="CLU_2038339_0_0_1"/>
<sequence length="121" mass="13383">MTTTSSEYFPPPIADSKKLIVLRLGDGGKDLACVTVGSYQEAVNVAIHEYYSELKDVSRDRVQLRINITLLDGTSQVARLTESGFNDTLSQFKPMKLVTIYVAPKSAAATAREPPKYQETR</sequence>